<dbReference type="EMBL" id="CP134145">
    <property type="protein sequence ID" value="WNC72657.1"/>
    <property type="molecule type" value="Genomic_DNA"/>
</dbReference>
<feature type="transmembrane region" description="Helical" evidence="5">
    <location>
        <begin position="220"/>
        <end position="238"/>
    </location>
</feature>
<keyword evidence="4 5" id="KW-0472">Membrane</keyword>
<dbReference type="InterPro" id="IPR019820">
    <property type="entry name" value="Sec-indep_translocase_CS"/>
</dbReference>
<feature type="transmembrane region" description="Helical" evidence="5">
    <location>
        <begin position="112"/>
        <end position="139"/>
    </location>
</feature>
<comment type="subcellular location">
    <subcellularLocation>
        <location evidence="5">Cell membrane</location>
        <topology evidence="5">Multi-pass membrane protein</topology>
    </subcellularLocation>
    <subcellularLocation>
        <location evidence="1">Membrane</location>
        <topology evidence="1">Multi-pass membrane protein</topology>
    </subcellularLocation>
</comment>
<dbReference type="PRINTS" id="PR01840">
    <property type="entry name" value="TATCFAMILY"/>
</dbReference>
<evidence type="ECO:0000313" key="7">
    <source>
        <dbReference type="Proteomes" id="UP001258994"/>
    </source>
</evidence>
<organism evidence="6 7">
    <name type="scientific">Thalassotalea psychrophila</name>
    <dbReference type="NCBI Taxonomy" id="3065647"/>
    <lineage>
        <taxon>Bacteria</taxon>
        <taxon>Pseudomonadati</taxon>
        <taxon>Pseudomonadota</taxon>
        <taxon>Gammaproteobacteria</taxon>
        <taxon>Alteromonadales</taxon>
        <taxon>Colwelliaceae</taxon>
        <taxon>Thalassotalea</taxon>
    </lineage>
</organism>
<feature type="transmembrane region" description="Helical" evidence="5">
    <location>
        <begin position="159"/>
        <end position="185"/>
    </location>
</feature>
<sequence length="255" mass="28370">MTSNASTGASLFDHLLELRSRLLAIVLSILLIFVSLAYFAQDIYQYLAQPLLDVMPDGSNMIATDVASPFFAPFKLTLVVSIFAAMPYILYQIWSFIAPGLYQNEKRLVAPLLFGSSLLFYGGISFAYFVVFPLAFSFFSSVAPEGVTIATDISSYLDFVLKLFFAFGAAFEIPIAIILMCWTGFTTPEKLREKRPYVVVGVFVVGMLLTPPDIISQTLLAIPMWLLFELGVIFASFYTKNSDEDEEQNEQANDA</sequence>
<dbReference type="PROSITE" id="PS01218">
    <property type="entry name" value="TATC"/>
    <property type="match status" value="1"/>
</dbReference>
<accession>A0ABY9TUY3</accession>
<proteinExistence type="inferred from homology"/>
<feature type="transmembrane region" description="Helical" evidence="5">
    <location>
        <begin position="197"/>
        <end position="214"/>
    </location>
</feature>
<feature type="transmembrane region" description="Helical" evidence="5">
    <location>
        <begin position="70"/>
        <end position="91"/>
    </location>
</feature>
<dbReference type="InterPro" id="IPR002033">
    <property type="entry name" value="TatC"/>
</dbReference>
<feature type="transmembrane region" description="Helical" evidence="5">
    <location>
        <begin position="21"/>
        <end position="40"/>
    </location>
</feature>
<keyword evidence="5" id="KW-0653">Protein transport</keyword>
<evidence type="ECO:0000256" key="3">
    <source>
        <dbReference type="ARBA" id="ARBA00022989"/>
    </source>
</evidence>
<protein>
    <recommendedName>
        <fullName evidence="5">Sec-independent protein translocase protein TatC</fullName>
    </recommendedName>
</protein>
<comment type="similarity">
    <text evidence="5">Belongs to the TatC family.</text>
</comment>
<evidence type="ECO:0000256" key="4">
    <source>
        <dbReference type="ARBA" id="ARBA00023136"/>
    </source>
</evidence>
<dbReference type="Pfam" id="PF00902">
    <property type="entry name" value="TatC"/>
    <property type="match status" value="1"/>
</dbReference>
<reference evidence="7" key="1">
    <citation type="submission" date="2023-09" db="EMBL/GenBank/DDBJ databases">
        <authorList>
            <person name="Li S."/>
            <person name="Li X."/>
            <person name="Zhang C."/>
            <person name="Zhao Z."/>
        </authorList>
    </citation>
    <scope>NUCLEOTIDE SEQUENCE [LARGE SCALE GENOMIC DNA]</scope>
    <source>
        <strain evidence="7">SQ149</strain>
    </source>
</reference>
<comment type="subunit">
    <text evidence="5">The Tat system comprises two distinct complexes: a TatABC complex, containing multiple copies of TatA, TatB and TatC subunits, and a separate TatA complex, containing only TatA subunits. Substrates initially bind to the TatABC complex, which probably triggers association of the separate TatA complex to form the active translocon.</text>
</comment>
<keyword evidence="5" id="KW-0813">Transport</keyword>
<evidence type="ECO:0000256" key="1">
    <source>
        <dbReference type="ARBA" id="ARBA00004141"/>
    </source>
</evidence>
<evidence type="ECO:0000313" key="6">
    <source>
        <dbReference type="EMBL" id="WNC72657.1"/>
    </source>
</evidence>
<dbReference type="NCBIfam" id="TIGR00945">
    <property type="entry name" value="tatC"/>
    <property type="match status" value="1"/>
</dbReference>
<keyword evidence="7" id="KW-1185">Reference proteome</keyword>
<gene>
    <name evidence="5 6" type="primary">tatC</name>
    <name evidence="6" type="ORF">RGQ13_01375</name>
</gene>
<keyword evidence="5" id="KW-0811">Translocation</keyword>
<keyword evidence="3 5" id="KW-1133">Transmembrane helix</keyword>
<comment type="function">
    <text evidence="5">Part of the twin-arginine translocation (Tat) system that transports large folded proteins containing a characteristic twin-arginine motif in their signal peptide across membranes. Together with TatB, TatC is part of a receptor directly interacting with Tat signal peptides.</text>
</comment>
<evidence type="ECO:0000256" key="2">
    <source>
        <dbReference type="ARBA" id="ARBA00022692"/>
    </source>
</evidence>
<keyword evidence="2 5" id="KW-0812">Transmembrane</keyword>
<dbReference type="RefSeq" id="WP_348391773.1">
    <property type="nucleotide sequence ID" value="NZ_CP134145.1"/>
</dbReference>
<dbReference type="Proteomes" id="UP001258994">
    <property type="component" value="Chromosome"/>
</dbReference>
<dbReference type="PANTHER" id="PTHR30371:SF0">
    <property type="entry name" value="SEC-INDEPENDENT PROTEIN TRANSLOCASE PROTEIN TATC, CHLOROPLASTIC-RELATED"/>
    <property type="match status" value="1"/>
</dbReference>
<evidence type="ECO:0000256" key="5">
    <source>
        <dbReference type="HAMAP-Rule" id="MF_00902"/>
    </source>
</evidence>
<name>A0ABY9TUY3_9GAMM</name>
<dbReference type="PANTHER" id="PTHR30371">
    <property type="entry name" value="SEC-INDEPENDENT PROTEIN TRANSLOCASE PROTEIN TATC"/>
    <property type="match status" value="1"/>
</dbReference>
<dbReference type="HAMAP" id="MF_00902">
    <property type="entry name" value="TatC"/>
    <property type="match status" value="1"/>
</dbReference>
<keyword evidence="5" id="KW-1003">Cell membrane</keyword>